<protein>
    <recommendedName>
        <fullName evidence="1">DUF7919 domain-containing protein</fullName>
    </recommendedName>
</protein>
<dbReference type="Proteomes" id="UP000177979">
    <property type="component" value="Unassembled WGS sequence"/>
</dbReference>
<reference evidence="2 3" key="1">
    <citation type="journal article" date="2016" name="Nat. Commun.">
        <title>Thousands of microbial genomes shed light on interconnected biogeochemical processes in an aquifer system.</title>
        <authorList>
            <person name="Anantharaman K."/>
            <person name="Brown C.T."/>
            <person name="Hug L.A."/>
            <person name="Sharon I."/>
            <person name="Castelle C.J."/>
            <person name="Probst A.J."/>
            <person name="Thomas B.C."/>
            <person name="Singh A."/>
            <person name="Wilkins M.J."/>
            <person name="Karaoz U."/>
            <person name="Brodie E.L."/>
            <person name="Williams K.H."/>
            <person name="Hubbard S.S."/>
            <person name="Banfield J.F."/>
        </authorList>
    </citation>
    <scope>NUCLEOTIDE SEQUENCE [LARGE SCALE GENOMIC DNA]</scope>
</reference>
<gene>
    <name evidence="2" type="ORF">A2703_03520</name>
</gene>
<proteinExistence type="predicted"/>
<dbReference type="InterPro" id="IPR057679">
    <property type="entry name" value="DUF7919"/>
</dbReference>
<feature type="domain" description="DUF7919" evidence="1">
    <location>
        <begin position="1"/>
        <end position="61"/>
    </location>
</feature>
<dbReference type="Pfam" id="PF25535">
    <property type="entry name" value="DUF7919"/>
    <property type="match status" value="1"/>
</dbReference>
<sequence length="118" mass="13129">MGMHQCLFCPPGTRLTPENSSSGDTVLVFAGGGVWKVPDLIKHYVRVHKWLPPQKFVTDVMSREIDLTAINTRLPAERIGYLEGKFETGDVPADFLEKLAWAMQVADLAGNRQQFRGG</sequence>
<dbReference type="AlphaFoldDB" id="A0A1F5EVD9"/>
<evidence type="ECO:0000259" key="1">
    <source>
        <dbReference type="Pfam" id="PF25535"/>
    </source>
</evidence>
<accession>A0A1F5EVD9</accession>
<comment type="caution">
    <text evidence="2">The sequence shown here is derived from an EMBL/GenBank/DDBJ whole genome shotgun (WGS) entry which is preliminary data.</text>
</comment>
<dbReference type="EMBL" id="MFAG01000034">
    <property type="protein sequence ID" value="OGD71358.1"/>
    <property type="molecule type" value="Genomic_DNA"/>
</dbReference>
<organism evidence="2 3">
    <name type="scientific">Candidatus Collierbacteria bacterium RIFCSPHIGHO2_01_FULL_50_25</name>
    <dbReference type="NCBI Taxonomy" id="1817722"/>
    <lineage>
        <taxon>Bacteria</taxon>
        <taxon>Candidatus Collieribacteriota</taxon>
    </lineage>
</organism>
<name>A0A1F5EVD9_9BACT</name>
<evidence type="ECO:0000313" key="3">
    <source>
        <dbReference type="Proteomes" id="UP000177979"/>
    </source>
</evidence>
<evidence type="ECO:0000313" key="2">
    <source>
        <dbReference type="EMBL" id="OGD71358.1"/>
    </source>
</evidence>